<feature type="transmembrane region" description="Helical" evidence="7">
    <location>
        <begin position="407"/>
        <end position="427"/>
    </location>
</feature>
<feature type="domain" description="DUF3955" evidence="8">
    <location>
        <begin position="72"/>
        <end position="124"/>
    </location>
</feature>
<feature type="transmembrane region" description="Helical" evidence="7">
    <location>
        <begin position="341"/>
        <end position="367"/>
    </location>
</feature>
<feature type="transmembrane region" description="Helical" evidence="7">
    <location>
        <begin position="73"/>
        <end position="97"/>
    </location>
</feature>
<feature type="transmembrane region" description="Helical" evidence="7">
    <location>
        <begin position="211"/>
        <end position="231"/>
    </location>
</feature>
<dbReference type="EMBL" id="PDNA01000047">
    <property type="protein sequence ID" value="PGH19461.1"/>
    <property type="molecule type" value="Genomic_DNA"/>
</dbReference>
<dbReference type="GO" id="GO:0000329">
    <property type="term" value="C:fungal-type vacuole membrane"/>
    <property type="evidence" value="ECO:0007669"/>
    <property type="project" value="TreeGrafter"/>
</dbReference>
<name>A0A2B7YEI7_POLH7</name>
<accession>A0A2B7YEI7</accession>
<feature type="compositionally biased region" description="Basic and acidic residues" evidence="6">
    <location>
        <begin position="173"/>
        <end position="196"/>
    </location>
</feature>
<dbReference type="PANTHER" id="PTHR23051:SF0">
    <property type="entry name" value="SOLUTE CARRIER FAMILY 35 MEMBER F5"/>
    <property type="match status" value="1"/>
</dbReference>
<dbReference type="SUPFAM" id="SSF103481">
    <property type="entry name" value="Multidrug resistance efflux transporter EmrE"/>
    <property type="match status" value="1"/>
</dbReference>
<keyword evidence="5 7" id="KW-0472">Membrane</keyword>
<keyword evidence="3" id="KW-0256">Endoplasmic reticulum</keyword>
<evidence type="ECO:0000313" key="10">
    <source>
        <dbReference type="Proteomes" id="UP000224634"/>
    </source>
</evidence>
<evidence type="ECO:0000256" key="6">
    <source>
        <dbReference type="SAM" id="MobiDB-lite"/>
    </source>
</evidence>
<sequence length="455" mass="49492">MAATSALVPPSPSNTTANTAGHIVHESDAGPATRDPRQSVQSAFRISQQNKRHDDDITENGTPLIGGITRRTLGIILLLVVVVLWTVSNFLASTIFADNTYSKPYFVTYLNTTTFISPLFPIIGKRLFRLWRAGKLSQIKSLRSLLVEFDAHEKNEESRPFLDADAEDGAENGQRDAEPLLRASSENEGRGDVQEARAGKGKLGFKETAKLSLEFCLLWANYFALGCLQFTTVGSATILTSTSGIWTLIFGTVAGVEKFTARKLLGVLASLIGIIIISRVDLSGKKVSDDDANGRPPSSFPHKTVAEIAIGDAMAAFSAILYGVYTIVMKKQVGDEGRVNMPLFFGLVGLINTVLLWPVFFILHFTGFETFELPGTGRIWTIILVNSISSLVSDILWAYAMLLTTPLVVTVGLSLTIPLSLVAQIFLQGLYSSATYWVGAGIVFFSFLVVNHESM</sequence>
<evidence type="ECO:0000259" key="8">
    <source>
        <dbReference type="Pfam" id="PF13127"/>
    </source>
</evidence>
<feature type="region of interest" description="Disordered" evidence="6">
    <location>
        <begin position="1"/>
        <end position="59"/>
    </location>
</feature>
<evidence type="ECO:0000313" key="9">
    <source>
        <dbReference type="EMBL" id="PGH19461.1"/>
    </source>
</evidence>
<dbReference type="Pfam" id="PF13127">
    <property type="entry name" value="DUF3955"/>
    <property type="match status" value="1"/>
</dbReference>
<dbReference type="PANTHER" id="PTHR23051">
    <property type="entry name" value="SOLUTE CARRIER FAMILY 35, MEMBER F5"/>
    <property type="match status" value="1"/>
</dbReference>
<comment type="caution">
    <text evidence="9">The sequence shown here is derived from an EMBL/GenBank/DDBJ whole genome shotgun (WGS) entry which is preliminary data.</text>
</comment>
<evidence type="ECO:0000256" key="1">
    <source>
        <dbReference type="ARBA" id="ARBA00004477"/>
    </source>
</evidence>
<dbReference type="InterPro" id="IPR037185">
    <property type="entry name" value="EmrE-like"/>
</dbReference>
<organism evidence="9 10">
    <name type="scientific">Polytolypa hystricis (strain UAMH7299)</name>
    <dbReference type="NCBI Taxonomy" id="1447883"/>
    <lineage>
        <taxon>Eukaryota</taxon>
        <taxon>Fungi</taxon>
        <taxon>Dikarya</taxon>
        <taxon>Ascomycota</taxon>
        <taxon>Pezizomycotina</taxon>
        <taxon>Eurotiomycetes</taxon>
        <taxon>Eurotiomycetidae</taxon>
        <taxon>Onygenales</taxon>
        <taxon>Onygenales incertae sedis</taxon>
        <taxon>Polytolypa</taxon>
    </lineage>
</organism>
<keyword evidence="10" id="KW-1185">Reference proteome</keyword>
<evidence type="ECO:0000256" key="2">
    <source>
        <dbReference type="ARBA" id="ARBA00022692"/>
    </source>
</evidence>
<evidence type="ECO:0000256" key="7">
    <source>
        <dbReference type="SAM" id="Phobius"/>
    </source>
</evidence>
<dbReference type="STRING" id="1447883.A0A2B7YEI7"/>
<feature type="transmembrane region" description="Helical" evidence="7">
    <location>
        <begin position="308"/>
        <end position="329"/>
    </location>
</feature>
<comment type="subcellular location">
    <subcellularLocation>
        <location evidence="1">Endoplasmic reticulum membrane</location>
        <topology evidence="1">Multi-pass membrane protein</topology>
    </subcellularLocation>
</comment>
<feature type="transmembrane region" description="Helical" evidence="7">
    <location>
        <begin position="109"/>
        <end position="128"/>
    </location>
</feature>
<keyword evidence="2 7" id="KW-0812">Transmembrane</keyword>
<feature type="transmembrane region" description="Helical" evidence="7">
    <location>
        <begin position="379"/>
        <end position="400"/>
    </location>
</feature>
<feature type="transmembrane region" description="Helical" evidence="7">
    <location>
        <begin position="433"/>
        <end position="450"/>
    </location>
</feature>
<dbReference type="Proteomes" id="UP000224634">
    <property type="component" value="Unassembled WGS sequence"/>
</dbReference>
<feature type="transmembrane region" description="Helical" evidence="7">
    <location>
        <begin position="263"/>
        <end position="280"/>
    </location>
</feature>
<evidence type="ECO:0000256" key="4">
    <source>
        <dbReference type="ARBA" id="ARBA00022989"/>
    </source>
</evidence>
<protein>
    <recommendedName>
        <fullName evidence="8">DUF3955 domain-containing protein</fullName>
    </recommendedName>
</protein>
<feature type="region of interest" description="Disordered" evidence="6">
    <location>
        <begin position="158"/>
        <end position="196"/>
    </location>
</feature>
<evidence type="ECO:0000256" key="3">
    <source>
        <dbReference type="ARBA" id="ARBA00022824"/>
    </source>
</evidence>
<dbReference type="OrthoDB" id="1436450at2759"/>
<dbReference type="AlphaFoldDB" id="A0A2B7YEI7"/>
<dbReference type="InterPro" id="IPR025016">
    <property type="entry name" value="DUF3955"/>
</dbReference>
<keyword evidence="4 7" id="KW-1133">Transmembrane helix</keyword>
<evidence type="ECO:0000256" key="5">
    <source>
        <dbReference type="ARBA" id="ARBA00023136"/>
    </source>
</evidence>
<proteinExistence type="predicted"/>
<feature type="compositionally biased region" description="Polar residues" evidence="6">
    <location>
        <begin position="38"/>
        <end position="49"/>
    </location>
</feature>
<reference evidence="9 10" key="1">
    <citation type="submission" date="2017-10" db="EMBL/GenBank/DDBJ databases">
        <title>Comparative genomics in systemic dimorphic fungi from Ajellomycetaceae.</title>
        <authorList>
            <person name="Munoz J.F."/>
            <person name="Mcewen J.G."/>
            <person name="Clay O.K."/>
            <person name="Cuomo C.A."/>
        </authorList>
    </citation>
    <scope>NUCLEOTIDE SEQUENCE [LARGE SCALE GENOMIC DNA]</scope>
    <source>
        <strain evidence="9 10">UAMH7299</strain>
    </source>
</reference>
<feature type="transmembrane region" description="Helical" evidence="7">
    <location>
        <begin position="237"/>
        <end position="256"/>
    </location>
</feature>
<gene>
    <name evidence="9" type="ORF">AJ80_03962</name>
</gene>